<name>A0A9D2BUJ0_9FIRM</name>
<organism evidence="1 2">
    <name type="scientific">Candidatus Gemmiger excrementipullorum</name>
    <dbReference type="NCBI Taxonomy" id="2838610"/>
    <lineage>
        <taxon>Bacteria</taxon>
        <taxon>Bacillati</taxon>
        <taxon>Bacillota</taxon>
        <taxon>Clostridia</taxon>
        <taxon>Eubacteriales</taxon>
        <taxon>Gemmiger</taxon>
    </lineage>
</organism>
<accession>A0A9D2BUJ0</accession>
<evidence type="ECO:0000313" key="1">
    <source>
        <dbReference type="EMBL" id="HIX94641.1"/>
    </source>
</evidence>
<dbReference type="AlphaFoldDB" id="A0A9D2BUJ0"/>
<reference evidence="1" key="2">
    <citation type="submission" date="2021-04" db="EMBL/GenBank/DDBJ databases">
        <authorList>
            <person name="Gilroy R."/>
        </authorList>
    </citation>
    <scope>NUCLEOTIDE SEQUENCE</scope>
    <source>
        <strain evidence="1">ChiHecec2B26-7398</strain>
    </source>
</reference>
<gene>
    <name evidence="1" type="ORF">H9846_04205</name>
</gene>
<reference evidence="1" key="1">
    <citation type="journal article" date="2021" name="PeerJ">
        <title>Extensive microbial diversity within the chicken gut microbiome revealed by metagenomics and culture.</title>
        <authorList>
            <person name="Gilroy R."/>
            <person name="Ravi A."/>
            <person name="Getino M."/>
            <person name="Pursley I."/>
            <person name="Horton D.L."/>
            <person name="Alikhan N.F."/>
            <person name="Baker D."/>
            <person name="Gharbi K."/>
            <person name="Hall N."/>
            <person name="Watson M."/>
            <person name="Adriaenssens E.M."/>
            <person name="Foster-Nyarko E."/>
            <person name="Jarju S."/>
            <person name="Secka A."/>
            <person name="Antonio M."/>
            <person name="Oren A."/>
            <person name="Chaudhuri R.R."/>
            <person name="La Ragione R."/>
            <person name="Hildebrand F."/>
            <person name="Pallen M.J."/>
        </authorList>
    </citation>
    <scope>NUCLEOTIDE SEQUENCE</scope>
    <source>
        <strain evidence="1">ChiHecec2B26-7398</strain>
    </source>
</reference>
<comment type="caution">
    <text evidence="1">The sequence shown here is derived from an EMBL/GenBank/DDBJ whole genome shotgun (WGS) entry which is preliminary data.</text>
</comment>
<evidence type="ECO:0000313" key="2">
    <source>
        <dbReference type="Proteomes" id="UP000886751"/>
    </source>
</evidence>
<sequence>MFQHKLTLPDGTVLGAERIRSVTVTEQVSDCDDLCPGAACAACAEVELWAPPGSVRLAPGTEFTLTRVDTAAGTQTPVGVFCVLQPQKASANVVKVTAYDRMTLFDKDLSPWLRSVQGQFPMTLGALAQAVCVQCGVTLADGALDGARNQDYAVQAFYADGLTGRQLIQWAAQAMGRFARMTPAGALEFAWYTGFAGYGIGPGDDAAGVPTALGLSGPLLGTVDGLVWTFRRAQNGYFQGGLSYEDYETAPLDKVQIKQSDDDVGVIYPPDETGTNALVIQGNLLLTTASADALRPVAQALYEQLRGVTYTPLEVSLPLTAGAPAPGQILSVVDAWGRTMQAYVMQRTVTGQRMTLTCTGNARRDSTAAVNSRAYQNRQGKMLELQMGIDGLNVKASELQGDYAQLSVAVDGIQTEVAGKLGLDEAQTLIDQSLAGLTLTAAAGDQASTLTLKAGGTTLSSATISFNGMVTFADLAGSGTTVINGDNITAGSISSANGQMSINLETGTFSTEGASAHMTFGGGILQIHGGSIALYNDQGKAYALYVGENGRFKLPECDYMGYHLILRSVSIDGELVNVVSYE</sequence>
<dbReference type="EMBL" id="DXEI01000066">
    <property type="protein sequence ID" value="HIX94641.1"/>
    <property type="molecule type" value="Genomic_DNA"/>
</dbReference>
<proteinExistence type="predicted"/>
<protein>
    <submittedName>
        <fullName evidence="1">Gp58-like family protein</fullName>
    </submittedName>
</protein>
<dbReference type="Proteomes" id="UP000886751">
    <property type="component" value="Unassembled WGS sequence"/>
</dbReference>